<comment type="caution">
    <text evidence="6">The sequence shown here is derived from an EMBL/GenBank/DDBJ whole genome shotgun (WGS) entry which is preliminary data.</text>
</comment>
<evidence type="ECO:0000256" key="1">
    <source>
        <dbReference type="ARBA" id="ARBA00007572"/>
    </source>
</evidence>
<dbReference type="InterPro" id="IPR012340">
    <property type="entry name" value="NA-bd_OB-fold"/>
</dbReference>
<organism evidence="6 7">
    <name type="scientific">Variovorax paradoxus</name>
    <dbReference type="NCBI Taxonomy" id="34073"/>
    <lineage>
        <taxon>Bacteria</taxon>
        <taxon>Pseudomonadati</taxon>
        <taxon>Pseudomonadota</taxon>
        <taxon>Betaproteobacteria</taxon>
        <taxon>Burkholderiales</taxon>
        <taxon>Comamonadaceae</taxon>
        <taxon>Variovorax</taxon>
    </lineage>
</organism>
<dbReference type="PANTHER" id="PTHR45674:SF4">
    <property type="entry name" value="DNA LIGASE 1"/>
    <property type="match status" value="1"/>
</dbReference>
<evidence type="ECO:0000256" key="3">
    <source>
        <dbReference type="ARBA" id="ARBA00022598"/>
    </source>
</evidence>
<dbReference type="InterPro" id="IPR050191">
    <property type="entry name" value="ATP-dep_DNA_ligase"/>
</dbReference>
<comment type="catalytic activity">
    <reaction evidence="4">
        <text>ATP + (deoxyribonucleotide)n-3'-hydroxyl + 5'-phospho-(deoxyribonucleotide)m = (deoxyribonucleotide)n+m + AMP + diphosphate.</text>
        <dbReference type="EC" id="6.5.1.1"/>
    </reaction>
</comment>
<dbReference type="SUPFAM" id="SSF56091">
    <property type="entry name" value="DNA ligase/mRNA capping enzyme, catalytic domain"/>
    <property type="match status" value="1"/>
</dbReference>
<proteinExistence type="inferred from homology"/>
<dbReference type="Gene3D" id="3.30.470.30">
    <property type="entry name" value="DNA ligase/mRNA capping enzyme"/>
    <property type="match status" value="1"/>
</dbReference>
<dbReference type="Pfam" id="PF01068">
    <property type="entry name" value="DNA_ligase_A_M"/>
    <property type="match status" value="1"/>
</dbReference>
<feature type="domain" description="ATP-dependent DNA ligase family profile" evidence="5">
    <location>
        <begin position="105"/>
        <end position="251"/>
    </location>
</feature>
<dbReference type="GO" id="GO:0006281">
    <property type="term" value="P:DNA repair"/>
    <property type="evidence" value="ECO:0007669"/>
    <property type="project" value="InterPro"/>
</dbReference>
<evidence type="ECO:0000256" key="2">
    <source>
        <dbReference type="ARBA" id="ARBA00012727"/>
    </source>
</evidence>
<dbReference type="InterPro" id="IPR012309">
    <property type="entry name" value="DNA_ligase_ATP-dep_C"/>
</dbReference>
<evidence type="ECO:0000256" key="4">
    <source>
        <dbReference type="ARBA" id="ARBA00034003"/>
    </source>
</evidence>
<reference evidence="6 7" key="1">
    <citation type="submission" date="2014-12" db="EMBL/GenBank/DDBJ databases">
        <title>16Stimator: statistical estimation of ribosomal gene copy numbers from draft genome assemblies.</title>
        <authorList>
            <person name="Perisin M.A."/>
            <person name="Vetter M."/>
            <person name="Gilbert J.A."/>
            <person name="Bergelson J."/>
        </authorList>
    </citation>
    <scope>NUCLEOTIDE SEQUENCE [LARGE SCALE GENOMIC DNA]</scope>
    <source>
        <strain evidence="6 7">MEDvA23</strain>
    </source>
</reference>
<dbReference type="EMBL" id="JXQQ01000065">
    <property type="protein sequence ID" value="KIQ25726.1"/>
    <property type="molecule type" value="Genomic_DNA"/>
</dbReference>
<comment type="similarity">
    <text evidence="1">Belongs to the ATP-dependent DNA ligase family.</text>
</comment>
<dbReference type="PROSITE" id="PS50160">
    <property type="entry name" value="DNA_LIGASE_A3"/>
    <property type="match status" value="1"/>
</dbReference>
<dbReference type="AlphaFoldDB" id="A0A0D0M030"/>
<dbReference type="CDD" id="cd07905">
    <property type="entry name" value="Adenylation_DNA_ligase_LigC"/>
    <property type="match status" value="1"/>
</dbReference>
<sequence length="366" mass="40383">MPTNTPIEPMLAKIAEAVPPEGDFLYEPKWDGFRAIVFRDASGVRIQSRDLKPLDRYFPELNAALLAGLPARCVLDGEIVIVGAAGLDFDALLQRVHPAASRIERLARETPASFVAFDLLALEGRDLQRRSQGERRMLLEALMADVDPPIHLTPMTESRAVALQWLDRFEGAGLDGVVAKRADGAYLPGERAMLKVKHVRTADCVLAGLRWHKSGTSDDRVVGSLLLGLHDAQGVLQHVGATSSFDMATRRALARELAPLMRNAGRGHPWIGADDAATAALQARQRAPGGRTRWNSGKDLSWVPLRPERVCEVRYDHLQGDRFRHGAVFVRWRPDKPPAACTYAQCEVTPPYELARVFAGERKGRS</sequence>
<dbReference type="InterPro" id="IPR044117">
    <property type="entry name" value="OBF_LigC-like"/>
</dbReference>
<protein>
    <recommendedName>
        <fullName evidence="2">DNA ligase (ATP)</fullName>
        <ecNumber evidence="2">6.5.1.1</ecNumber>
    </recommendedName>
</protein>
<dbReference type="InterPro" id="IPR016059">
    <property type="entry name" value="DNA_ligase_ATP-dep_CS"/>
</dbReference>
<keyword evidence="3 6" id="KW-0436">Ligase</keyword>
<dbReference type="SUPFAM" id="SSF50249">
    <property type="entry name" value="Nucleic acid-binding proteins"/>
    <property type="match status" value="1"/>
</dbReference>
<dbReference type="GO" id="GO:0006310">
    <property type="term" value="P:DNA recombination"/>
    <property type="evidence" value="ECO:0007669"/>
    <property type="project" value="InterPro"/>
</dbReference>
<dbReference type="PANTHER" id="PTHR45674">
    <property type="entry name" value="DNA LIGASE 1/3 FAMILY MEMBER"/>
    <property type="match status" value="1"/>
</dbReference>
<dbReference type="GO" id="GO:0003910">
    <property type="term" value="F:DNA ligase (ATP) activity"/>
    <property type="evidence" value="ECO:0007669"/>
    <property type="project" value="UniProtKB-EC"/>
</dbReference>
<accession>A0A0D0M030</accession>
<dbReference type="EC" id="6.5.1.1" evidence="2"/>
<dbReference type="InterPro" id="IPR044119">
    <property type="entry name" value="Adenylation_LigC-like"/>
</dbReference>
<dbReference type="GO" id="GO:0005524">
    <property type="term" value="F:ATP binding"/>
    <property type="evidence" value="ECO:0007669"/>
    <property type="project" value="InterPro"/>
</dbReference>
<dbReference type="PROSITE" id="PS00697">
    <property type="entry name" value="DNA_LIGASE_A1"/>
    <property type="match status" value="1"/>
</dbReference>
<dbReference type="Pfam" id="PF04679">
    <property type="entry name" value="DNA_ligase_A_C"/>
    <property type="match status" value="1"/>
</dbReference>
<dbReference type="Proteomes" id="UP000032067">
    <property type="component" value="Unassembled WGS sequence"/>
</dbReference>
<dbReference type="OrthoDB" id="5503604at2"/>
<dbReference type="Gene3D" id="2.40.50.140">
    <property type="entry name" value="Nucleic acid-binding proteins"/>
    <property type="match status" value="1"/>
</dbReference>
<evidence type="ECO:0000313" key="6">
    <source>
        <dbReference type="EMBL" id="KIQ25726.1"/>
    </source>
</evidence>
<dbReference type="RefSeq" id="WP_042581245.1">
    <property type="nucleotide sequence ID" value="NZ_JXQQ01000065.1"/>
</dbReference>
<dbReference type="NCBIfam" id="NF006078">
    <property type="entry name" value="PRK08224.1"/>
    <property type="match status" value="1"/>
</dbReference>
<gene>
    <name evidence="6" type="ORF">RT97_23510</name>
</gene>
<name>A0A0D0M030_VARPD</name>
<evidence type="ECO:0000259" key="5">
    <source>
        <dbReference type="PROSITE" id="PS50160"/>
    </source>
</evidence>
<dbReference type="CDD" id="cd07970">
    <property type="entry name" value="OBF_DNA_ligase_LigC"/>
    <property type="match status" value="1"/>
</dbReference>
<dbReference type="InterPro" id="IPR012310">
    <property type="entry name" value="DNA_ligase_ATP-dep_cent"/>
</dbReference>
<evidence type="ECO:0000313" key="7">
    <source>
        <dbReference type="Proteomes" id="UP000032067"/>
    </source>
</evidence>